<dbReference type="Proteomes" id="UP000037977">
    <property type="component" value="Unassembled WGS sequence"/>
</dbReference>
<dbReference type="PATRIC" id="fig|33935.3.peg.1488"/>
<keyword evidence="1" id="KW-0812">Transmembrane</keyword>
<protein>
    <submittedName>
        <fullName evidence="2">Uncharacterized protein</fullName>
    </submittedName>
</protein>
<reference evidence="2 3" key="1">
    <citation type="submission" date="2015-07" db="EMBL/GenBank/DDBJ databases">
        <title>Genome sequencing project for genomic taxonomy and phylogenomics of Bacillus-like bacteria.</title>
        <authorList>
            <person name="Liu B."/>
            <person name="Wang J."/>
            <person name="Zhu Y."/>
            <person name="Liu G."/>
            <person name="Chen Q."/>
            <person name="Chen Z."/>
            <person name="Che J."/>
            <person name="Ge C."/>
            <person name="Shi H."/>
            <person name="Pan Z."/>
            <person name="Liu X."/>
        </authorList>
    </citation>
    <scope>NUCLEOTIDE SEQUENCE [LARGE SCALE GENOMIC DNA]</scope>
    <source>
        <strain evidence="2 3">DSM 54</strain>
    </source>
</reference>
<feature type="transmembrane region" description="Helical" evidence="1">
    <location>
        <begin position="20"/>
        <end position="40"/>
    </location>
</feature>
<sequence>MPVASSHYQFQDSYFMVIHLFAYIVISVVVLVGCVCLMGWRKRRHYKRALIKSDLKNDFL</sequence>
<evidence type="ECO:0000313" key="3">
    <source>
        <dbReference type="Proteomes" id="UP000037977"/>
    </source>
</evidence>
<dbReference type="RefSeq" id="WP_053994788.1">
    <property type="nucleotide sequence ID" value="NZ_CP065643.1"/>
</dbReference>
<organism evidence="2 3">
    <name type="scientific">Lysinibacillus macroides</name>
    <dbReference type="NCBI Taxonomy" id="33935"/>
    <lineage>
        <taxon>Bacteria</taxon>
        <taxon>Bacillati</taxon>
        <taxon>Bacillota</taxon>
        <taxon>Bacilli</taxon>
        <taxon>Bacillales</taxon>
        <taxon>Bacillaceae</taxon>
        <taxon>Lysinibacillus</taxon>
    </lineage>
</organism>
<gene>
    <name evidence="2" type="ORF">ADM90_09905</name>
</gene>
<proteinExistence type="predicted"/>
<comment type="caution">
    <text evidence="2">The sequence shown here is derived from an EMBL/GenBank/DDBJ whole genome shotgun (WGS) entry which is preliminary data.</text>
</comment>
<name>A0A0M9DLU9_9BACI</name>
<dbReference type="AlphaFoldDB" id="A0A0M9DLU9"/>
<evidence type="ECO:0000256" key="1">
    <source>
        <dbReference type="SAM" id="Phobius"/>
    </source>
</evidence>
<keyword evidence="3" id="KW-1185">Reference proteome</keyword>
<keyword evidence="1" id="KW-0472">Membrane</keyword>
<accession>A0A0M9DLU9</accession>
<dbReference type="EMBL" id="LGCI01000005">
    <property type="protein sequence ID" value="KOY83539.1"/>
    <property type="molecule type" value="Genomic_DNA"/>
</dbReference>
<keyword evidence="1" id="KW-1133">Transmembrane helix</keyword>
<evidence type="ECO:0000313" key="2">
    <source>
        <dbReference type="EMBL" id="KOY83539.1"/>
    </source>
</evidence>